<dbReference type="PRINTS" id="PR00722">
    <property type="entry name" value="CHYMOTRYPSIN"/>
</dbReference>
<dbReference type="GO" id="GO:0006508">
    <property type="term" value="P:proteolysis"/>
    <property type="evidence" value="ECO:0007669"/>
    <property type="project" value="UniProtKB-KW"/>
</dbReference>
<evidence type="ECO:0000256" key="1">
    <source>
        <dbReference type="ARBA" id="ARBA00007664"/>
    </source>
</evidence>
<dbReference type="SMART" id="SM00020">
    <property type="entry name" value="Tryp_SPc"/>
    <property type="match status" value="1"/>
</dbReference>
<sequence>MAIDRRRCRIPSWSKRRRRSSDNRGFFGTTTTTTTTTTGHRHWRIALLSLSTLLVRRGMGIHATISTTSADVVLPRPGGGVDANVDDDLVARHRSRAHHRHRDADRNGNDDEDDDDRTTTTHSSSSSTTNANMPELRIINGSPVSKRRTRRANAQETRYTYPASLQYNSQHFCGGALVAPDIVITAAHCTSIATITDIALGRYDLDSASDVDYEIMGLRYDGVMVHPNYDKVNVRNDVAILLLDGTSDQAYVVINRDDNVPYEGEYLTVMGWGDIDPDSVAQVTSDVLRMTDLMYISNDVCAQSEGYATTSEGYQFMTFEGTIDDTMLCAYGDTGGSIVSDACQGDSGGPLIQSGSDSSSDVLVGLVSWGFSCADSDFPGVYSRLSALYEDFLRPTICEYSAFPPEYMECDGGDLEGLAVFPLTQSPVSFNVPTTPSPASTPFPVSTDSTPSPASSDSTFNISREPTDLQALPDEQAIHSIPTPPPVPISSPNYNPLSFTPVTGSITCATAGMACTIKCTNCASLKRVALGMDVESPDEYTIIYTTERGTDEYPDDPSRLIVVGTDSTDKDEISCDGGCTCRSVNDRVLGCGLVAQSISGPYPSSSTPDALNCSVCIVVSRCFLPCILVLLSSLRLLSV</sequence>
<accession>A0ABD3SQQ1</accession>
<dbReference type="PROSITE" id="PS50240">
    <property type="entry name" value="TRYPSIN_DOM"/>
    <property type="match status" value="1"/>
</dbReference>
<dbReference type="CDD" id="cd00190">
    <property type="entry name" value="Tryp_SPc"/>
    <property type="match status" value="1"/>
</dbReference>
<dbReference type="PANTHER" id="PTHR24276">
    <property type="entry name" value="POLYSERASE-RELATED"/>
    <property type="match status" value="1"/>
</dbReference>
<comment type="caution">
    <text evidence="7">The sequence shown here is derived from an EMBL/GenBank/DDBJ whole genome shotgun (WGS) entry which is preliminary data.</text>
</comment>
<dbReference type="Gene3D" id="2.40.10.10">
    <property type="entry name" value="Trypsin-like serine proteases"/>
    <property type="match status" value="2"/>
</dbReference>
<feature type="compositionally biased region" description="Low complexity" evidence="5">
    <location>
        <begin position="120"/>
        <end position="129"/>
    </location>
</feature>
<feature type="region of interest" description="Disordered" evidence="5">
    <location>
        <begin position="13"/>
        <end position="38"/>
    </location>
</feature>
<dbReference type="InterPro" id="IPR018114">
    <property type="entry name" value="TRYPSIN_HIS"/>
</dbReference>
<dbReference type="PANTHER" id="PTHR24276:SF91">
    <property type="entry name" value="AT26814P-RELATED"/>
    <property type="match status" value="1"/>
</dbReference>
<reference evidence="7 8" key="1">
    <citation type="submission" date="2024-10" db="EMBL/GenBank/DDBJ databases">
        <title>Updated reference genomes for cyclostephanoid diatoms.</title>
        <authorList>
            <person name="Roberts W.R."/>
            <person name="Alverson A.J."/>
        </authorList>
    </citation>
    <scope>NUCLEOTIDE SEQUENCE [LARGE SCALE GENOMIC DNA]</scope>
    <source>
        <strain evidence="7 8">AJA228-03</strain>
    </source>
</reference>
<dbReference type="InterPro" id="IPR009003">
    <property type="entry name" value="Peptidase_S1_PA"/>
</dbReference>
<keyword evidence="4" id="KW-0720">Serine protease</keyword>
<dbReference type="Pfam" id="PF00089">
    <property type="entry name" value="Trypsin"/>
    <property type="match status" value="1"/>
</dbReference>
<keyword evidence="4" id="KW-0378">Hydrolase</keyword>
<keyword evidence="4" id="KW-0645">Protease</keyword>
<gene>
    <name evidence="7" type="ORF">ACHAXA_000619</name>
</gene>
<dbReference type="InterPro" id="IPR043504">
    <property type="entry name" value="Peptidase_S1_PA_chymotrypsin"/>
</dbReference>
<dbReference type="InterPro" id="IPR050430">
    <property type="entry name" value="Peptidase_S1"/>
</dbReference>
<keyword evidence="8" id="KW-1185">Reference proteome</keyword>
<protein>
    <recommendedName>
        <fullName evidence="6">Peptidase S1 domain-containing protein</fullName>
    </recommendedName>
</protein>
<proteinExistence type="inferred from homology"/>
<name>A0ABD3SQQ1_9STRA</name>
<feature type="region of interest" description="Disordered" evidence="5">
    <location>
        <begin position="94"/>
        <end position="154"/>
    </location>
</feature>
<dbReference type="AlphaFoldDB" id="A0ABD3SQQ1"/>
<dbReference type="GO" id="GO:0008236">
    <property type="term" value="F:serine-type peptidase activity"/>
    <property type="evidence" value="ECO:0007669"/>
    <property type="project" value="UniProtKB-KW"/>
</dbReference>
<keyword evidence="3" id="KW-1015">Disulfide bond</keyword>
<keyword evidence="2" id="KW-0843">Virulence</keyword>
<dbReference type="PROSITE" id="PS00135">
    <property type="entry name" value="TRYPSIN_SER"/>
    <property type="match status" value="1"/>
</dbReference>
<feature type="domain" description="Peptidase S1" evidence="6">
    <location>
        <begin position="138"/>
        <end position="398"/>
    </location>
</feature>
<comment type="similarity">
    <text evidence="1">Belongs to the peptidase S1 family.</text>
</comment>
<dbReference type="InterPro" id="IPR033116">
    <property type="entry name" value="TRYPSIN_SER"/>
</dbReference>
<dbReference type="InterPro" id="IPR001314">
    <property type="entry name" value="Peptidase_S1A"/>
</dbReference>
<evidence type="ECO:0000256" key="3">
    <source>
        <dbReference type="ARBA" id="ARBA00023157"/>
    </source>
</evidence>
<evidence type="ECO:0000256" key="5">
    <source>
        <dbReference type="SAM" id="MobiDB-lite"/>
    </source>
</evidence>
<dbReference type="SUPFAM" id="SSF50494">
    <property type="entry name" value="Trypsin-like serine proteases"/>
    <property type="match status" value="1"/>
</dbReference>
<evidence type="ECO:0000313" key="8">
    <source>
        <dbReference type="Proteomes" id="UP001530377"/>
    </source>
</evidence>
<evidence type="ECO:0000313" key="7">
    <source>
        <dbReference type="EMBL" id="KAL3826793.1"/>
    </source>
</evidence>
<dbReference type="Proteomes" id="UP001530377">
    <property type="component" value="Unassembled WGS sequence"/>
</dbReference>
<feature type="compositionally biased region" description="Low complexity" evidence="5">
    <location>
        <begin position="29"/>
        <end position="38"/>
    </location>
</feature>
<evidence type="ECO:0000256" key="4">
    <source>
        <dbReference type="RuleBase" id="RU363034"/>
    </source>
</evidence>
<feature type="compositionally biased region" description="Low complexity" evidence="5">
    <location>
        <begin position="442"/>
        <end position="459"/>
    </location>
</feature>
<dbReference type="InterPro" id="IPR001254">
    <property type="entry name" value="Trypsin_dom"/>
</dbReference>
<feature type="region of interest" description="Disordered" evidence="5">
    <location>
        <begin position="432"/>
        <end position="459"/>
    </location>
</feature>
<dbReference type="EMBL" id="JALLPB020000014">
    <property type="protein sequence ID" value="KAL3826793.1"/>
    <property type="molecule type" value="Genomic_DNA"/>
</dbReference>
<dbReference type="PROSITE" id="PS00134">
    <property type="entry name" value="TRYPSIN_HIS"/>
    <property type="match status" value="1"/>
</dbReference>
<evidence type="ECO:0000256" key="2">
    <source>
        <dbReference type="ARBA" id="ARBA00023026"/>
    </source>
</evidence>
<evidence type="ECO:0000259" key="6">
    <source>
        <dbReference type="PROSITE" id="PS50240"/>
    </source>
</evidence>
<organism evidence="7 8">
    <name type="scientific">Cyclostephanos tholiformis</name>
    <dbReference type="NCBI Taxonomy" id="382380"/>
    <lineage>
        <taxon>Eukaryota</taxon>
        <taxon>Sar</taxon>
        <taxon>Stramenopiles</taxon>
        <taxon>Ochrophyta</taxon>
        <taxon>Bacillariophyta</taxon>
        <taxon>Coscinodiscophyceae</taxon>
        <taxon>Thalassiosirophycidae</taxon>
        <taxon>Stephanodiscales</taxon>
        <taxon>Stephanodiscaceae</taxon>
        <taxon>Cyclostephanos</taxon>
    </lineage>
</organism>